<evidence type="ECO:0000256" key="1">
    <source>
        <dbReference type="SAM" id="SignalP"/>
    </source>
</evidence>
<sequence length="97" mass="10868">MHLEWLLLLQAIITCAVAYDDDDNNIKRNVASNDACAMTCTGVSTEVKYDIGRSYVFDVTSRTILKIGEERDTDVIQNAQAHISVHSPCEFSLKVIY</sequence>
<dbReference type="EMBL" id="UYWW01005864">
    <property type="protein sequence ID" value="VDM14406.1"/>
    <property type="molecule type" value="Genomic_DNA"/>
</dbReference>
<evidence type="ECO:0000313" key="2">
    <source>
        <dbReference type="EMBL" id="VDM14406.1"/>
    </source>
</evidence>
<evidence type="ECO:0008006" key="4">
    <source>
        <dbReference type="Google" id="ProtNLM"/>
    </source>
</evidence>
<evidence type="ECO:0000313" key="3">
    <source>
        <dbReference type="Proteomes" id="UP000270924"/>
    </source>
</evidence>
<proteinExistence type="predicted"/>
<feature type="chain" id="PRO_5018012092" description="Secreted protein" evidence="1">
    <location>
        <begin position="19"/>
        <end position="97"/>
    </location>
</feature>
<reference evidence="2 3" key="1">
    <citation type="submission" date="2018-11" db="EMBL/GenBank/DDBJ databases">
        <authorList>
            <consortium name="Pathogen Informatics"/>
        </authorList>
    </citation>
    <scope>NUCLEOTIDE SEQUENCE [LARGE SCALE GENOMIC DNA]</scope>
</reference>
<keyword evidence="1" id="KW-0732">Signal</keyword>
<organism evidence="2 3">
    <name type="scientific">Wuchereria bancrofti</name>
    <dbReference type="NCBI Taxonomy" id="6293"/>
    <lineage>
        <taxon>Eukaryota</taxon>
        <taxon>Metazoa</taxon>
        <taxon>Ecdysozoa</taxon>
        <taxon>Nematoda</taxon>
        <taxon>Chromadorea</taxon>
        <taxon>Rhabditida</taxon>
        <taxon>Spirurina</taxon>
        <taxon>Spiruromorpha</taxon>
        <taxon>Filarioidea</taxon>
        <taxon>Onchocercidae</taxon>
        <taxon>Wuchereria</taxon>
    </lineage>
</organism>
<accession>A0A3P7E4Y1</accession>
<dbReference type="Proteomes" id="UP000270924">
    <property type="component" value="Unassembled WGS sequence"/>
</dbReference>
<dbReference type="AlphaFoldDB" id="A0A3P7E4Y1"/>
<name>A0A3P7E4Y1_WUCBA</name>
<feature type="signal peptide" evidence="1">
    <location>
        <begin position="1"/>
        <end position="18"/>
    </location>
</feature>
<protein>
    <recommendedName>
        <fullName evidence="4">Secreted protein</fullName>
    </recommendedName>
</protein>
<keyword evidence="3" id="KW-1185">Reference proteome</keyword>
<gene>
    <name evidence="2" type="ORF">WBA_LOCUS7792</name>
</gene>
<dbReference type="InParanoid" id="A0A3P7E4Y1"/>